<evidence type="ECO:0000259" key="4">
    <source>
        <dbReference type="PROSITE" id="PS51459"/>
    </source>
</evidence>
<dbReference type="Pfam" id="PF02661">
    <property type="entry name" value="Fic"/>
    <property type="match status" value="1"/>
</dbReference>
<dbReference type="PANTHER" id="PTHR13504">
    <property type="entry name" value="FIDO DOMAIN-CONTAINING PROTEIN DDB_G0283145"/>
    <property type="match status" value="1"/>
</dbReference>
<evidence type="ECO:0000256" key="1">
    <source>
        <dbReference type="PIRSR" id="PIRSR640198-1"/>
    </source>
</evidence>
<proteinExistence type="predicted"/>
<dbReference type="HOGENOM" id="CLU_041646_0_0_6"/>
<evidence type="ECO:0000313" key="6">
    <source>
        <dbReference type="Proteomes" id="UP000018458"/>
    </source>
</evidence>
<gene>
    <name evidence="5" type="ORF">HMPREF9444_00522</name>
</gene>
<dbReference type="PANTHER" id="PTHR13504:SF38">
    <property type="entry name" value="FIDO DOMAIN-CONTAINING PROTEIN"/>
    <property type="match status" value="1"/>
</dbReference>
<dbReference type="EMBL" id="AEVO01000025">
    <property type="protein sequence ID" value="EFY07616.1"/>
    <property type="molecule type" value="Genomic_DNA"/>
</dbReference>
<dbReference type="SUPFAM" id="SSF140931">
    <property type="entry name" value="Fic-like"/>
    <property type="match status" value="1"/>
</dbReference>
<feature type="site" description="Important for autoinhibition of adenylyltransferase activity" evidence="3">
    <location>
        <position position="41"/>
    </location>
</feature>
<feature type="domain" description="Fido" evidence="4">
    <location>
        <begin position="95"/>
        <end position="261"/>
    </location>
</feature>
<reference evidence="5 6" key="1">
    <citation type="submission" date="2011-01" db="EMBL/GenBank/DDBJ databases">
        <authorList>
            <person name="Weinstock G."/>
            <person name="Sodergren E."/>
            <person name="Clifton S."/>
            <person name="Fulton L."/>
            <person name="Fulton B."/>
            <person name="Courtney L."/>
            <person name="Fronick C."/>
            <person name="Harrison M."/>
            <person name="Strong C."/>
            <person name="Farmer C."/>
            <person name="Delahaunty K."/>
            <person name="Markovic C."/>
            <person name="Hall O."/>
            <person name="Minx P."/>
            <person name="Tomlinson C."/>
            <person name="Mitreva M."/>
            <person name="Hou S."/>
            <person name="Chen J."/>
            <person name="Wollam A."/>
            <person name="Pepin K.H."/>
            <person name="Johnson M."/>
            <person name="Bhonagiri V."/>
            <person name="Zhang X."/>
            <person name="Suruliraj S."/>
            <person name="Warren W."/>
            <person name="Chinwalla A."/>
            <person name="Mardis E.R."/>
            <person name="Wilson R.K."/>
        </authorList>
    </citation>
    <scope>NUCLEOTIDE SEQUENCE [LARGE SCALE GENOMIC DNA]</scope>
    <source>
        <strain evidence="6">DSM 22608 / JCM 16073 / KCTC 15190 / YIT 12066</strain>
    </source>
</reference>
<dbReference type="PROSITE" id="PS51459">
    <property type="entry name" value="FIDO"/>
    <property type="match status" value="1"/>
</dbReference>
<name>E8LIL7_SUCHY</name>
<dbReference type="InterPro" id="IPR003812">
    <property type="entry name" value="Fido"/>
</dbReference>
<dbReference type="STRING" id="762983.HMPREF9444_00522"/>
<sequence length="463" mass="53995">MTELEQLFSQWQDLQPINEVYGKRLKRKFMLEFNYNSNHIEGNTLTYGQTEFLLLFGRVINEANMQDLEEMKAHNVCLKMIEEQAKSNNPEEQKLTESFIRLLHHTLLREDYEVYRQLPGGPISLYTVHAGKYKTRPNSVLTATGETFEYALPEEIPALMKDLVCWYNDEEEKQKLSPVELASIFHYRYIRIHPFEDGNGRIARLLVNYILARHGYPMIVIKSDDKDAYLDALYECDLAVGALPSDGAHAVKEKLLPFIQYMTSCLIRALKLCIKAAKGENIEEDDDFAKELAIIKRNYKKVISAKQRSASLKDKIEIYNSLLIPLAQKILDGTKSAVELFHKQEIVITIYGKKDLLNIGNKELLVFRNLDGLNLNELTEQDKLIIEKANNYSFLYMLSNINRNYSMRDIRIHISENISFEDMFYVFNKKEYFYRNFPLQSDINSRIQEIKQDVLHKIKNAMV</sequence>
<evidence type="ECO:0000313" key="5">
    <source>
        <dbReference type="EMBL" id="EFY07616.1"/>
    </source>
</evidence>
<dbReference type="Proteomes" id="UP000018458">
    <property type="component" value="Unassembled WGS sequence"/>
</dbReference>
<dbReference type="RefSeq" id="WP_009142741.1">
    <property type="nucleotide sequence ID" value="NZ_GL830963.1"/>
</dbReference>
<dbReference type="InterPro" id="IPR040198">
    <property type="entry name" value="Fido_containing"/>
</dbReference>
<dbReference type="AlphaFoldDB" id="E8LIL7"/>
<evidence type="ECO:0000256" key="3">
    <source>
        <dbReference type="PIRSR" id="PIRSR640198-3"/>
    </source>
</evidence>
<dbReference type="OrthoDB" id="9807853at2"/>
<evidence type="ECO:0000256" key="2">
    <source>
        <dbReference type="PIRSR" id="PIRSR640198-2"/>
    </source>
</evidence>
<keyword evidence="6" id="KW-1185">Reference proteome</keyword>
<organism evidence="5 6">
    <name type="scientific">Succinatimonas hippei (strain DSM 22608 / JCM 16073 / KCTC 15190 / YIT 12066)</name>
    <dbReference type="NCBI Taxonomy" id="762983"/>
    <lineage>
        <taxon>Bacteria</taxon>
        <taxon>Pseudomonadati</taxon>
        <taxon>Pseudomonadota</taxon>
        <taxon>Gammaproteobacteria</taxon>
        <taxon>Aeromonadales</taxon>
        <taxon>Succinivibrionaceae</taxon>
        <taxon>Succinatimonas</taxon>
    </lineage>
</organism>
<dbReference type="InterPro" id="IPR036597">
    <property type="entry name" value="Fido-like_dom_sf"/>
</dbReference>
<dbReference type="eggNOG" id="COG3177">
    <property type="taxonomic scope" value="Bacteria"/>
</dbReference>
<accession>E8LIL7</accession>
<keyword evidence="2" id="KW-0547">Nucleotide-binding</keyword>
<feature type="active site" evidence="1">
    <location>
        <position position="193"/>
    </location>
</feature>
<dbReference type="GO" id="GO:0005524">
    <property type="term" value="F:ATP binding"/>
    <property type="evidence" value="ECO:0007669"/>
    <property type="project" value="UniProtKB-KW"/>
</dbReference>
<keyword evidence="2" id="KW-0067">ATP-binding</keyword>
<comment type="caution">
    <text evidence="5">The sequence shown here is derived from an EMBL/GenBank/DDBJ whole genome shotgun (WGS) entry which is preliminary data.</text>
</comment>
<feature type="binding site" evidence="2">
    <location>
        <begin position="197"/>
        <end position="204"/>
    </location>
    <ligand>
        <name>ATP</name>
        <dbReference type="ChEBI" id="CHEBI:30616"/>
    </ligand>
</feature>
<dbReference type="Gene3D" id="1.10.3290.10">
    <property type="entry name" value="Fido-like domain"/>
    <property type="match status" value="1"/>
</dbReference>
<protein>
    <submittedName>
        <fullName evidence="5">Fic family protein</fullName>
    </submittedName>
</protein>